<comment type="caution">
    <text evidence="2">The sequence shown here is derived from an EMBL/GenBank/DDBJ whole genome shotgun (WGS) entry which is preliminary data.</text>
</comment>
<name>A0A657LKG0_9HYPH</name>
<feature type="transmembrane region" description="Helical" evidence="1">
    <location>
        <begin position="71"/>
        <end position="96"/>
    </location>
</feature>
<sequence>MPQLEEISIYLKGLWLLVSGKPEGLQWLDVSATGVWRSFAAILWCLPAMAVSWGAWRLFYLANMPPGTETGMLFIVKLFIIDLVAWIFPLMLMAILAKPLNYDGELAAIIVSSNWLSVPIFYAMAVPAAIRLVVPESDGLIGLLSLILLIVVFAVIFRLMKTVTGNQTLLASALTLLFVLPSFMIGDRLQTYFGLIPG</sequence>
<evidence type="ECO:0000313" key="2">
    <source>
        <dbReference type="EMBL" id="OJF90488.1"/>
    </source>
</evidence>
<keyword evidence="1" id="KW-0472">Membrane</keyword>
<evidence type="ECO:0000256" key="1">
    <source>
        <dbReference type="SAM" id="Phobius"/>
    </source>
</evidence>
<gene>
    <name evidence="2" type="ORF">AX760_07670</name>
</gene>
<reference evidence="2 3" key="1">
    <citation type="submission" date="2016-02" db="EMBL/GenBank/DDBJ databases">
        <title>Genome sequencing of a beta-galactosidase producing bacteria Rhizobium sp. 59.</title>
        <authorList>
            <person name="Wang D."/>
            <person name="Kot W."/>
            <person name="Qin Y."/>
            <person name="Hansen L."/>
            <person name="Naqvi K."/>
            <person name="Rensing C."/>
        </authorList>
    </citation>
    <scope>NUCLEOTIDE SEQUENCE [LARGE SCALE GENOMIC DNA]</scope>
    <source>
        <strain evidence="2 3">59</strain>
    </source>
</reference>
<protein>
    <recommendedName>
        <fullName evidence="4">Yip1 domain-containing protein</fullName>
    </recommendedName>
</protein>
<keyword evidence="3" id="KW-1185">Reference proteome</keyword>
<evidence type="ECO:0008006" key="4">
    <source>
        <dbReference type="Google" id="ProtNLM"/>
    </source>
</evidence>
<dbReference type="AlphaFoldDB" id="A0A657LKG0"/>
<organism evidence="2 3">
    <name type="scientific">Pararhizobium antarcticum</name>
    <dbReference type="NCBI Taxonomy" id="1798805"/>
    <lineage>
        <taxon>Bacteria</taxon>
        <taxon>Pseudomonadati</taxon>
        <taxon>Pseudomonadota</taxon>
        <taxon>Alphaproteobacteria</taxon>
        <taxon>Hyphomicrobiales</taxon>
        <taxon>Rhizobiaceae</taxon>
        <taxon>Rhizobium/Agrobacterium group</taxon>
        <taxon>Pararhizobium</taxon>
    </lineage>
</organism>
<evidence type="ECO:0000313" key="3">
    <source>
        <dbReference type="Proteomes" id="UP000182661"/>
    </source>
</evidence>
<keyword evidence="1" id="KW-1133">Transmembrane helix</keyword>
<dbReference type="Proteomes" id="UP000182661">
    <property type="component" value="Unassembled WGS sequence"/>
</dbReference>
<dbReference type="RefSeq" id="WP_071835543.1">
    <property type="nucleotide sequence ID" value="NZ_LSRP01000140.1"/>
</dbReference>
<feature type="transmembrane region" description="Helical" evidence="1">
    <location>
        <begin position="39"/>
        <end position="59"/>
    </location>
</feature>
<proteinExistence type="predicted"/>
<dbReference type="EMBL" id="LSRP01000140">
    <property type="protein sequence ID" value="OJF90488.1"/>
    <property type="molecule type" value="Genomic_DNA"/>
</dbReference>
<feature type="transmembrane region" description="Helical" evidence="1">
    <location>
        <begin position="169"/>
        <end position="186"/>
    </location>
</feature>
<keyword evidence="1" id="KW-0812">Transmembrane</keyword>
<feature type="transmembrane region" description="Helical" evidence="1">
    <location>
        <begin position="140"/>
        <end position="157"/>
    </location>
</feature>
<feature type="transmembrane region" description="Helical" evidence="1">
    <location>
        <begin position="108"/>
        <end position="134"/>
    </location>
</feature>
<accession>A0A657LKG0</accession>
<dbReference type="OrthoDB" id="9811204at2"/>